<dbReference type="GO" id="GO:0005886">
    <property type="term" value="C:plasma membrane"/>
    <property type="evidence" value="ECO:0007669"/>
    <property type="project" value="UniProtKB-SubCell"/>
</dbReference>
<dbReference type="PANTHER" id="PTHR30472:SF24">
    <property type="entry name" value="FERRIC ENTEROBACTIN TRANSPORT SYSTEM PERMEASE PROTEIN FEPG"/>
    <property type="match status" value="1"/>
</dbReference>
<comment type="subcellular location">
    <subcellularLocation>
        <location evidence="1">Cell membrane</location>
        <topology evidence="1">Multi-pass membrane protein</topology>
    </subcellularLocation>
</comment>
<evidence type="ECO:0000313" key="10">
    <source>
        <dbReference type="Proteomes" id="UP000249886"/>
    </source>
</evidence>
<keyword evidence="5 8" id="KW-0812">Transmembrane</keyword>
<dbReference type="InterPro" id="IPR037294">
    <property type="entry name" value="ABC_BtuC-like"/>
</dbReference>
<dbReference type="SUPFAM" id="SSF81345">
    <property type="entry name" value="ABC transporter involved in vitamin B12 uptake, BtuC"/>
    <property type="match status" value="1"/>
</dbReference>
<evidence type="ECO:0000256" key="8">
    <source>
        <dbReference type="SAM" id="Phobius"/>
    </source>
</evidence>
<keyword evidence="4" id="KW-1003">Cell membrane</keyword>
<evidence type="ECO:0000256" key="4">
    <source>
        <dbReference type="ARBA" id="ARBA00022475"/>
    </source>
</evidence>
<proteinExistence type="inferred from homology"/>
<comment type="similarity">
    <text evidence="2">Belongs to the binding-protein-dependent transport system permease family. FecCD subfamily.</text>
</comment>
<organism evidence="9 10">
    <name type="scientific">Corynebacterium matruchotii</name>
    <dbReference type="NCBI Taxonomy" id="43768"/>
    <lineage>
        <taxon>Bacteria</taxon>
        <taxon>Bacillati</taxon>
        <taxon>Actinomycetota</taxon>
        <taxon>Actinomycetes</taxon>
        <taxon>Mycobacteriales</taxon>
        <taxon>Corynebacteriaceae</taxon>
        <taxon>Corynebacterium</taxon>
    </lineage>
</organism>
<accession>A0A6H9XFJ7</accession>
<feature type="transmembrane region" description="Helical" evidence="8">
    <location>
        <begin position="121"/>
        <end position="138"/>
    </location>
</feature>
<evidence type="ECO:0000256" key="3">
    <source>
        <dbReference type="ARBA" id="ARBA00022448"/>
    </source>
</evidence>
<dbReference type="GO" id="GO:0022857">
    <property type="term" value="F:transmembrane transporter activity"/>
    <property type="evidence" value="ECO:0007669"/>
    <property type="project" value="InterPro"/>
</dbReference>
<feature type="transmembrane region" description="Helical" evidence="8">
    <location>
        <begin position="36"/>
        <end position="56"/>
    </location>
</feature>
<evidence type="ECO:0000256" key="5">
    <source>
        <dbReference type="ARBA" id="ARBA00022692"/>
    </source>
</evidence>
<dbReference type="GeneID" id="84573121"/>
<dbReference type="Gene3D" id="1.10.3470.10">
    <property type="entry name" value="ABC transporter involved in vitamin B12 uptake, BtuC"/>
    <property type="match status" value="1"/>
</dbReference>
<name>A0A6H9XFJ7_9CORY</name>
<evidence type="ECO:0000256" key="6">
    <source>
        <dbReference type="ARBA" id="ARBA00022989"/>
    </source>
</evidence>
<dbReference type="Proteomes" id="UP000249886">
    <property type="component" value="Unassembled WGS sequence"/>
</dbReference>
<protein>
    <submittedName>
        <fullName evidence="9">Iron-enterobactin transporter</fullName>
    </submittedName>
</protein>
<feature type="transmembrane region" description="Helical" evidence="8">
    <location>
        <begin position="336"/>
        <end position="353"/>
    </location>
</feature>
<dbReference type="RefSeq" id="WP_005524020.1">
    <property type="nucleotide sequence ID" value="NZ_CP050134.2"/>
</dbReference>
<feature type="transmembrane region" description="Helical" evidence="8">
    <location>
        <begin position="267"/>
        <end position="292"/>
    </location>
</feature>
<dbReference type="AlphaFoldDB" id="A0A6H9XFJ7"/>
<dbReference type="PANTHER" id="PTHR30472">
    <property type="entry name" value="FERRIC ENTEROBACTIN TRANSPORT SYSTEM PERMEASE PROTEIN"/>
    <property type="match status" value="1"/>
</dbReference>
<evidence type="ECO:0000256" key="2">
    <source>
        <dbReference type="ARBA" id="ARBA00007935"/>
    </source>
</evidence>
<evidence type="ECO:0000256" key="7">
    <source>
        <dbReference type="ARBA" id="ARBA00023136"/>
    </source>
</evidence>
<dbReference type="EMBL" id="UARK01000001">
    <property type="protein sequence ID" value="SPW24073.1"/>
    <property type="molecule type" value="Genomic_DNA"/>
</dbReference>
<dbReference type="CDD" id="cd06550">
    <property type="entry name" value="TM_ABC_iron-siderophores_like"/>
    <property type="match status" value="1"/>
</dbReference>
<reference evidence="9 10" key="1">
    <citation type="submission" date="2018-06" db="EMBL/GenBank/DDBJ databases">
        <authorList>
            <consortium name="Pathogen Informatics"/>
            <person name="Doyle S."/>
        </authorList>
    </citation>
    <scope>NUCLEOTIDE SEQUENCE [LARGE SCALE GENOMIC DNA]</scope>
    <source>
        <strain evidence="9 10">NCTC10254</strain>
    </source>
</reference>
<feature type="transmembrane region" description="Helical" evidence="8">
    <location>
        <begin position="144"/>
        <end position="164"/>
    </location>
</feature>
<evidence type="ECO:0000256" key="1">
    <source>
        <dbReference type="ARBA" id="ARBA00004651"/>
    </source>
</evidence>
<gene>
    <name evidence="9" type="primary">fagB</name>
    <name evidence="9" type="ORF">NCTC10254_00438</name>
</gene>
<comment type="caution">
    <text evidence="9">The sequence shown here is derived from an EMBL/GenBank/DDBJ whole genome shotgun (WGS) entry which is preliminary data.</text>
</comment>
<dbReference type="GO" id="GO:0033214">
    <property type="term" value="P:siderophore-iron import into cell"/>
    <property type="evidence" value="ECO:0007669"/>
    <property type="project" value="TreeGrafter"/>
</dbReference>
<keyword evidence="6 8" id="KW-1133">Transmembrane helix</keyword>
<feature type="transmembrane region" description="Helical" evidence="8">
    <location>
        <begin position="216"/>
        <end position="240"/>
    </location>
</feature>
<feature type="transmembrane region" description="Helical" evidence="8">
    <location>
        <begin position="91"/>
        <end position="109"/>
    </location>
</feature>
<keyword evidence="7 8" id="KW-0472">Membrane</keyword>
<evidence type="ECO:0000313" key="9">
    <source>
        <dbReference type="EMBL" id="SPW24073.1"/>
    </source>
</evidence>
<dbReference type="InterPro" id="IPR000522">
    <property type="entry name" value="ABC_transptr_permease_BtuC"/>
</dbReference>
<sequence>MTNFAVATTSDTGLQATTNTSRFRTIAGIRLERNTVLLGAILVAIVFVAMIGALSLGDYPMTAWETIANLFGFSDDYLGQFFVQSQRLPRVMATIAVGAALGVSGCIFQQLSGNTLGSPDIIGFTTGSATGAVVTIIVLDGSPIATAVGALLGGAGSALAVYALTLSNGKLSAARLVLVGIGMASILSAVNALLMVKASINAAQTAAQWLAGSFNATTWGEVGFALSAILVLVPAALLLARPLSVMITGDDLAIGLGVDVERRRRELMVVGVALTAISVAVAGPIAFVALAAPQLARRISRAPGIGMGNAALMGAALVAVSDIIAQRIFAPTQLPVGVVTGLLGGVYLVWLLGRQWRK</sequence>
<keyword evidence="3" id="KW-0813">Transport</keyword>
<feature type="transmembrane region" description="Helical" evidence="8">
    <location>
        <begin position="304"/>
        <end position="324"/>
    </location>
</feature>
<dbReference type="Pfam" id="PF01032">
    <property type="entry name" value="FecCD"/>
    <property type="match status" value="1"/>
</dbReference>
<feature type="transmembrane region" description="Helical" evidence="8">
    <location>
        <begin position="176"/>
        <end position="196"/>
    </location>
</feature>